<evidence type="ECO:0000313" key="2">
    <source>
        <dbReference type="Proteomes" id="UP000827092"/>
    </source>
</evidence>
<proteinExistence type="predicted"/>
<dbReference type="EMBL" id="JAFNEN010000305">
    <property type="protein sequence ID" value="KAG8186337.1"/>
    <property type="molecule type" value="Genomic_DNA"/>
</dbReference>
<organism evidence="1 2">
    <name type="scientific">Oedothorax gibbosus</name>
    <dbReference type="NCBI Taxonomy" id="931172"/>
    <lineage>
        <taxon>Eukaryota</taxon>
        <taxon>Metazoa</taxon>
        <taxon>Ecdysozoa</taxon>
        <taxon>Arthropoda</taxon>
        <taxon>Chelicerata</taxon>
        <taxon>Arachnida</taxon>
        <taxon>Araneae</taxon>
        <taxon>Araneomorphae</taxon>
        <taxon>Entelegynae</taxon>
        <taxon>Araneoidea</taxon>
        <taxon>Linyphiidae</taxon>
        <taxon>Erigoninae</taxon>
        <taxon>Oedothorax</taxon>
    </lineage>
</organism>
<gene>
    <name evidence="1" type="ORF">JTE90_005869</name>
</gene>
<sequence>MKGFFGKTRFSVGTFDKRSHLQEQKYSIGYECATRNMKTSFLLGPAENGTFKLIPQNVMYKGSIKKCNPSHSMEHGILFRIRPKFSLAFRISNGSIV</sequence>
<name>A0AAV6UPG0_9ARAC</name>
<evidence type="ECO:0000313" key="1">
    <source>
        <dbReference type="EMBL" id="KAG8186337.1"/>
    </source>
</evidence>
<dbReference type="Proteomes" id="UP000827092">
    <property type="component" value="Unassembled WGS sequence"/>
</dbReference>
<keyword evidence="2" id="KW-1185">Reference proteome</keyword>
<dbReference type="AlphaFoldDB" id="A0AAV6UPG0"/>
<comment type="caution">
    <text evidence="1">The sequence shown here is derived from an EMBL/GenBank/DDBJ whole genome shotgun (WGS) entry which is preliminary data.</text>
</comment>
<protein>
    <submittedName>
        <fullName evidence="1">Uncharacterized protein</fullName>
    </submittedName>
</protein>
<accession>A0AAV6UPG0</accession>
<reference evidence="1 2" key="1">
    <citation type="journal article" date="2022" name="Nat. Ecol. Evol.">
        <title>A masculinizing supergene underlies an exaggerated male reproductive morph in a spider.</title>
        <authorList>
            <person name="Hendrickx F."/>
            <person name="De Corte Z."/>
            <person name="Sonet G."/>
            <person name="Van Belleghem S.M."/>
            <person name="Kostlbacher S."/>
            <person name="Vangestel C."/>
        </authorList>
    </citation>
    <scope>NUCLEOTIDE SEQUENCE [LARGE SCALE GENOMIC DNA]</scope>
    <source>
        <strain evidence="1">W744_W776</strain>
    </source>
</reference>